<keyword evidence="5" id="KW-0680">Restriction system</keyword>
<dbReference type="PROSITE" id="PS51679">
    <property type="entry name" value="SAM_MT_C5"/>
    <property type="match status" value="1"/>
</dbReference>
<evidence type="ECO:0000256" key="6">
    <source>
        <dbReference type="PROSITE-ProRule" id="PRU01016"/>
    </source>
</evidence>
<keyword evidence="3 6" id="KW-0808">Transferase</keyword>
<dbReference type="EMBL" id="JACHJN010000009">
    <property type="protein sequence ID" value="MBB5958975.1"/>
    <property type="molecule type" value="Genomic_DNA"/>
</dbReference>
<gene>
    <name evidence="8" type="ORF">FHS29_005584</name>
</gene>
<keyword evidence="4 6" id="KW-0949">S-adenosyl-L-methionine</keyword>
<protein>
    <recommendedName>
        <fullName evidence="1">DNA (cytosine-5-)-methyltransferase</fullName>
        <ecNumber evidence="1">2.1.1.37</ecNumber>
    </recommendedName>
</protein>
<dbReference type="Gene3D" id="3.40.50.150">
    <property type="entry name" value="Vaccinia Virus protein VP39"/>
    <property type="match status" value="1"/>
</dbReference>
<evidence type="ECO:0000256" key="1">
    <source>
        <dbReference type="ARBA" id="ARBA00011975"/>
    </source>
</evidence>
<dbReference type="GO" id="GO:0003677">
    <property type="term" value="F:DNA binding"/>
    <property type="evidence" value="ECO:0007669"/>
    <property type="project" value="TreeGrafter"/>
</dbReference>
<dbReference type="InterPro" id="IPR001525">
    <property type="entry name" value="C5_MeTfrase"/>
</dbReference>
<comment type="caution">
    <text evidence="8">The sequence shown here is derived from an EMBL/GenBank/DDBJ whole genome shotgun (WGS) entry which is preliminary data.</text>
</comment>
<feature type="active site" evidence="6">
    <location>
        <position position="110"/>
    </location>
</feature>
<comment type="similarity">
    <text evidence="6 7">Belongs to the class I-like SAM-binding methyltransferase superfamily. C5-methyltransferase family.</text>
</comment>
<keyword evidence="2 6" id="KW-0489">Methyltransferase</keyword>
<evidence type="ECO:0000256" key="5">
    <source>
        <dbReference type="ARBA" id="ARBA00022747"/>
    </source>
</evidence>
<evidence type="ECO:0000313" key="8">
    <source>
        <dbReference type="EMBL" id="MBB5958975.1"/>
    </source>
</evidence>
<keyword evidence="9" id="KW-1185">Reference proteome</keyword>
<dbReference type="PRINTS" id="PR00105">
    <property type="entry name" value="C5METTRFRASE"/>
</dbReference>
<dbReference type="InterPro" id="IPR031303">
    <property type="entry name" value="C5_meth_CS"/>
</dbReference>
<evidence type="ECO:0000256" key="2">
    <source>
        <dbReference type="ARBA" id="ARBA00022603"/>
    </source>
</evidence>
<dbReference type="Pfam" id="PF00145">
    <property type="entry name" value="DNA_methylase"/>
    <property type="match status" value="1"/>
</dbReference>
<dbReference type="InterPro" id="IPR029063">
    <property type="entry name" value="SAM-dependent_MTases_sf"/>
</dbReference>
<sequence>MQTRTLDISLPPLWQAGLRWRYDHVVTATAPTAVDLFAGAGGATQGLRDAGFDVVGAVEFDSDACHSYRLNHPRTRLWQSDIRSVSAVRMRSELGLRVRELTLLKACPPCQGFSTLAGGRAMDEQRNDLVHQVVRFARAFMPKAILLENVPGLARNRRFGELTEQLSELGYSFGSYKLNATIFGVPQRRNRLVVLGVRSRRANISPDIWEILDRHHAPALATAGEALQRLSRLTRKNDPLNRHRSLNKITAERVKAVPVGGTRFDLPPKYRLRCHDELDSKGGHRATASYGRVRLDLPAPTMTTRCTTPACGSFIHPVEHRGLTLREAAYFQTFPVTYDFVGTYESIERQIGNAVPVEMAKYLGIAVLNSVSKAGLV</sequence>
<dbReference type="GO" id="GO:0044027">
    <property type="term" value="P:negative regulation of gene expression via chromosomal CpG island methylation"/>
    <property type="evidence" value="ECO:0007669"/>
    <property type="project" value="TreeGrafter"/>
</dbReference>
<reference evidence="8 9" key="1">
    <citation type="submission" date="2020-08" db="EMBL/GenBank/DDBJ databases">
        <title>Genomic Encyclopedia of Type Strains, Phase III (KMG-III): the genomes of soil and plant-associated and newly described type strains.</title>
        <authorList>
            <person name="Whitman W."/>
        </authorList>
    </citation>
    <scope>NUCLEOTIDE SEQUENCE [LARGE SCALE GENOMIC DNA]</scope>
    <source>
        <strain evidence="8 9">CECT 8640</strain>
    </source>
</reference>
<dbReference type="PANTHER" id="PTHR10629">
    <property type="entry name" value="CYTOSINE-SPECIFIC METHYLTRANSFERASE"/>
    <property type="match status" value="1"/>
</dbReference>
<dbReference type="GO" id="GO:0032259">
    <property type="term" value="P:methylation"/>
    <property type="evidence" value="ECO:0007669"/>
    <property type="project" value="UniProtKB-KW"/>
</dbReference>
<evidence type="ECO:0000256" key="3">
    <source>
        <dbReference type="ARBA" id="ARBA00022679"/>
    </source>
</evidence>
<dbReference type="EC" id="2.1.1.37" evidence="1"/>
<evidence type="ECO:0000313" key="9">
    <source>
        <dbReference type="Proteomes" id="UP000547510"/>
    </source>
</evidence>
<dbReference type="PROSITE" id="PS00095">
    <property type="entry name" value="C5_MTASE_2"/>
    <property type="match status" value="1"/>
</dbReference>
<dbReference type="NCBIfam" id="TIGR00675">
    <property type="entry name" value="dcm"/>
    <property type="match status" value="1"/>
</dbReference>
<dbReference type="SUPFAM" id="SSF53335">
    <property type="entry name" value="S-adenosyl-L-methionine-dependent methyltransferases"/>
    <property type="match status" value="1"/>
</dbReference>
<dbReference type="AlphaFoldDB" id="A0A841CSM7"/>
<evidence type="ECO:0000256" key="7">
    <source>
        <dbReference type="RuleBase" id="RU000416"/>
    </source>
</evidence>
<organism evidence="8 9">
    <name type="scientific">Saccharothrix tamanrassetensis</name>
    <dbReference type="NCBI Taxonomy" id="1051531"/>
    <lineage>
        <taxon>Bacteria</taxon>
        <taxon>Bacillati</taxon>
        <taxon>Actinomycetota</taxon>
        <taxon>Actinomycetes</taxon>
        <taxon>Pseudonocardiales</taxon>
        <taxon>Pseudonocardiaceae</taxon>
        <taxon>Saccharothrix</taxon>
    </lineage>
</organism>
<dbReference type="GO" id="GO:0003886">
    <property type="term" value="F:DNA (cytosine-5-)-methyltransferase activity"/>
    <property type="evidence" value="ECO:0007669"/>
    <property type="project" value="UniProtKB-EC"/>
</dbReference>
<dbReference type="Gene3D" id="3.90.120.10">
    <property type="entry name" value="DNA Methylase, subunit A, domain 2"/>
    <property type="match status" value="1"/>
</dbReference>
<accession>A0A841CSM7</accession>
<proteinExistence type="inferred from homology"/>
<dbReference type="Proteomes" id="UP000547510">
    <property type="component" value="Unassembled WGS sequence"/>
</dbReference>
<evidence type="ECO:0000256" key="4">
    <source>
        <dbReference type="ARBA" id="ARBA00022691"/>
    </source>
</evidence>
<dbReference type="PANTHER" id="PTHR10629:SF52">
    <property type="entry name" value="DNA (CYTOSINE-5)-METHYLTRANSFERASE 1"/>
    <property type="match status" value="1"/>
</dbReference>
<dbReference type="InterPro" id="IPR050390">
    <property type="entry name" value="C5-Methyltransferase"/>
</dbReference>
<dbReference type="GO" id="GO:0009307">
    <property type="term" value="P:DNA restriction-modification system"/>
    <property type="evidence" value="ECO:0007669"/>
    <property type="project" value="UniProtKB-KW"/>
</dbReference>
<name>A0A841CSM7_9PSEU</name>